<dbReference type="AlphaFoldDB" id="A0A080LW25"/>
<protein>
    <submittedName>
        <fullName evidence="1">Uncharacterized protein</fullName>
    </submittedName>
</protein>
<gene>
    <name evidence="1" type="ORF">AW09_001846</name>
</gene>
<comment type="caution">
    <text evidence="1">The sequence shown here is derived from an EMBL/GenBank/DDBJ whole genome shotgun (WGS) entry which is preliminary data.</text>
</comment>
<name>A0A080LW25_9PROT</name>
<reference evidence="1 2" key="1">
    <citation type="submission" date="2014-02" db="EMBL/GenBank/DDBJ databases">
        <title>Expanding our view of genomic diversity in Candidatus Accumulibacter clades.</title>
        <authorList>
            <person name="Skennerton C.T."/>
            <person name="Barr J.J."/>
            <person name="Slater F.R."/>
            <person name="Bond P.L."/>
            <person name="Tyson G.W."/>
        </authorList>
    </citation>
    <scope>NUCLEOTIDE SEQUENCE [LARGE SCALE GENOMIC DNA]</scope>
    <source>
        <strain evidence="2">BA-91</strain>
    </source>
</reference>
<organism evidence="1 2">
    <name type="scientific">Candidatus Accumulibacter phosphatis</name>
    <dbReference type="NCBI Taxonomy" id="327160"/>
    <lineage>
        <taxon>Bacteria</taxon>
        <taxon>Pseudomonadati</taxon>
        <taxon>Pseudomonadota</taxon>
        <taxon>Betaproteobacteria</taxon>
        <taxon>Candidatus Accumulibacter</taxon>
    </lineage>
</organism>
<dbReference type="Proteomes" id="UP000020077">
    <property type="component" value="Unassembled WGS sequence"/>
</dbReference>
<sequence>MIAIQALALHYHLAVPLKSEGLERAPNAVCGPWQRPRPVDIFNAQQPFTTVCPCVKIAADGGNQRTKMQRTRRGRCKTATIGVPVDLLAA</sequence>
<dbReference type="EMBL" id="JDVG02000316">
    <property type="protein sequence ID" value="KFB72927.1"/>
    <property type="molecule type" value="Genomic_DNA"/>
</dbReference>
<proteinExistence type="predicted"/>
<evidence type="ECO:0000313" key="1">
    <source>
        <dbReference type="EMBL" id="KFB72927.1"/>
    </source>
</evidence>
<accession>A0A080LW25</accession>
<evidence type="ECO:0000313" key="2">
    <source>
        <dbReference type="Proteomes" id="UP000020077"/>
    </source>
</evidence>